<accession>A0A3M8DWV9</accession>
<keyword evidence="5" id="KW-0456">Lyase</keyword>
<comment type="cofactor">
    <cofactor evidence="1">
        <name>heme b</name>
        <dbReference type="ChEBI" id="CHEBI:60344"/>
    </cofactor>
</comment>
<evidence type="ECO:0000256" key="4">
    <source>
        <dbReference type="ARBA" id="ARBA00023004"/>
    </source>
</evidence>
<dbReference type="Pfam" id="PF13816">
    <property type="entry name" value="Dehydratase_hem"/>
    <property type="match status" value="1"/>
</dbReference>
<organism evidence="7 8">
    <name type="scientific">Brevibacillus fluminis</name>
    <dbReference type="NCBI Taxonomy" id="511487"/>
    <lineage>
        <taxon>Bacteria</taxon>
        <taxon>Bacillati</taxon>
        <taxon>Bacillota</taxon>
        <taxon>Bacilli</taxon>
        <taxon>Bacillales</taxon>
        <taxon>Paenibacillaceae</taxon>
        <taxon>Brevibacillus</taxon>
    </lineage>
</organism>
<evidence type="ECO:0000313" key="7">
    <source>
        <dbReference type="EMBL" id="RNB92009.1"/>
    </source>
</evidence>
<comment type="caution">
    <text evidence="7">The sequence shown here is derived from an EMBL/GenBank/DDBJ whole genome shotgun (WGS) entry which is preliminary data.</text>
</comment>
<keyword evidence="4" id="KW-0408">Iron</keyword>
<keyword evidence="3" id="KW-0479">Metal-binding</keyword>
<keyword evidence="8" id="KW-1185">Reference proteome</keyword>
<dbReference type="Proteomes" id="UP000271031">
    <property type="component" value="Unassembled WGS sequence"/>
</dbReference>
<dbReference type="InterPro" id="IPR025702">
    <property type="entry name" value="OXD"/>
</dbReference>
<dbReference type="GO" id="GO:0016829">
    <property type="term" value="F:lyase activity"/>
    <property type="evidence" value="ECO:0007669"/>
    <property type="project" value="UniProtKB-KW"/>
</dbReference>
<evidence type="ECO:0000256" key="1">
    <source>
        <dbReference type="ARBA" id="ARBA00001970"/>
    </source>
</evidence>
<evidence type="ECO:0000313" key="8">
    <source>
        <dbReference type="Proteomes" id="UP000271031"/>
    </source>
</evidence>
<dbReference type="RefSeq" id="WP_122916671.1">
    <property type="nucleotide sequence ID" value="NZ_RHHQ01000004.1"/>
</dbReference>
<comment type="similarity">
    <text evidence="6">Belongs to the heme-containing dehydratase family.</text>
</comment>
<evidence type="ECO:0000256" key="2">
    <source>
        <dbReference type="ARBA" id="ARBA00022617"/>
    </source>
</evidence>
<dbReference type="AlphaFoldDB" id="A0A3M8DWV9"/>
<reference evidence="7 8" key="1">
    <citation type="submission" date="2018-10" db="EMBL/GenBank/DDBJ databases">
        <title>Phylogenomics of Brevibacillus.</title>
        <authorList>
            <person name="Dunlap C."/>
        </authorList>
    </citation>
    <scope>NUCLEOTIDE SEQUENCE [LARGE SCALE GENOMIC DNA]</scope>
    <source>
        <strain evidence="7 8">JCM 15716</strain>
    </source>
</reference>
<evidence type="ECO:0000256" key="6">
    <source>
        <dbReference type="ARBA" id="ARBA00034312"/>
    </source>
</evidence>
<evidence type="ECO:0000256" key="5">
    <source>
        <dbReference type="ARBA" id="ARBA00023239"/>
    </source>
</evidence>
<proteinExistence type="inferred from homology"/>
<protein>
    <submittedName>
        <fullName evidence="7">Phenylacetaldoxime dehydratase family protein</fullName>
    </submittedName>
</protein>
<keyword evidence="2" id="KW-0349">Heme</keyword>
<dbReference type="GO" id="GO:0046872">
    <property type="term" value="F:metal ion binding"/>
    <property type="evidence" value="ECO:0007669"/>
    <property type="project" value="UniProtKB-KW"/>
</dbReference>
<name>A0A3M8DWV9_9BACL</name>
<dbReference type="OrthoDB" id="3807625at2"/>
<evidence type="ECO:0000256" key="3">
    <source>
        <dbReference type="ARBA" id="ARBA00022723"/>
    </source>
</evidence>
<sequence>MAALPLNHEPKSNAWTAEFNTECIVFGQFGIQTKNGMNPTGYIEQFLNAFQAPYGPAHVDRAVHQDIDEYVNHIFLVYWDNMEVFEEWNSSSSIEKYWGESVEPVQDVGLWREIVVISNDHIETIHSGENHDNGVSNFLPIKYTKVHEYWGSMRDRIQASTHDRFDTAYDKKILEQAFGVSLGKRIRVYPPDNICLIRTAQNWVQCSDEERKTYVDLVEPTLKEGSEYIRQNPSETGCLSSKFVYEIALTGDSLDKSCTIAYFLSLAHLEEWAKSHPSHLKIYKTFFEMLKKHNYATELALWHEVSVLKSDQVIFEYMNCHSSTGLLKFANLFAQKP</sequence>
<dbReference type="EMBL" id="RHHQ01000004">
    <property type="protein sequence ID" value="RNB92009.1"/>
    <property type="molecule type" value="Genomic_DNA"/>
</dbReference>
<gene>
    <name evidence="7" type="ORF">EDM56_04460</name>
</gene>